<evidence type="ECO:0000313" key="12">
    <source>
        <dbReference type="Proteomes" id="UP000285060"/>
    </source>
</evidence>
<keyword evidence="6 8" id="KW-0446">Lipid-binding</keyword>
<dbReference type="GO" id="GO:0006744">
    <property type="term" value="P:ubiquinone biosynthetic process"/>
    <property type="evidence" value="ECO:0007669"/>
    <property type="project" value="UniProtKB-UniRule"/>
</dbReference>
<feature type="compositionally biased region" description="Pro residues" evidence="9">
    <location>
        <begin position="268"/>
        <end position="280"/>
    </location>
</feature>
<evidence type="ECO:0000256" key="4">
    <source>
        <dbReference type="ARBA" id="ARBA00022688"/>
    </source>
</evidence>
<feature type="domain" description="COQ9 C-terminal" evidence="10">
    <location>
        <begin position="169"/>
        <end position="198"/>
    </location>
</feature>
<feature type="domain" description="COQ9 C-terminal" evidence="10">
    <location>
        <begin position="136"/>
        <end position="162"/>
    </location>
</feature>
<comment type="function">
    <text evidence="8">Membrane-associated protein that warps the membrane surface to access and bind aromatic isoprenes with high specificity, including ubiquinone (CoQ) isoprene intermediates and presents them directly to Coq7, therefore facilitating the Coq7-mediated hydroxylase step. Participates in the biosynthesis of coenzyme Q, also named ubiquinone, an essential lipid-soluble electron transporter for aerobic cellular respiration.</text>
</comment>
<gene>
    <name evidence="11" type="ORF">DYB32_008889</name>
</gene>
<dbReference type="Gene3D" id="1.10.357.10">
    <property type="entry name" value="Tetracycline Repressor, domain 2"/>
    <property type="match status" value="1"/>
</dbReference>
<keyword evidence="5" id="KW-0809">Transit peptide</keyword>
<dbReference type="Pfam" id="PF08511">
    <property type="entry name" value="COQ9"/>
    <property type="match status" value="2"/>
</dbReference>
<evidence type="ECO:0000256" key="3">
    <source>
        <dbReference type="ARBA" id="ARBA00010766"/>
    </source>
</evidence>
<evidence type="ECO:0000313" key="11">
    <source>
        <dbReference type="EMBL" id="RHY24340.1"/>
    </source>
</evidence>
<dbReference type="GO" id="GO:0008289">
    <property type="term" value="F:lipid binding"/>
    <property type="evidence" value="ECO:0007669"/>
    <property type="project" value="UniProtKB-UniRule"/>
</dbReference>
<dbReference type="VEuPathDB" id="FungiDB:H310_07324"/>
<evidence type="ECO:0000256" key="5">
    <source>
        <dbReference type="ARBA" id="ARBA00022946"/>
    </source>
</evidence>
<dbReference type="InterPro" id="IPR012762">
    <property type="entry name" value="Ubiq_biosynth_COQ9"/>
</dbReference>
<comment type="subcellular location">
    <subcellularLocation>
        <location evidence="1 8">Mitochondrion</location>
    </subcellularLocation>
</comment>
<feature type="region of interest" description="Disordered" evidence="9">
    <location>
        <begin position="266"/>
        <end position="312"/>
    </location>
</feature>
<dbReference type="UniPathway" id="UPA00232"/>
<comment type="similarity">
    <text evidence="3 8">Belongs to the COQ9 family.</text>
</comment>
<comment type="pathway">
    <text evidence="2 8">Cofactor biosynthesis; ubiquinone biosynthesis.</text>
</comment>
<keyword evidence="7 8" id="KW-0496">Mitochondrion</keyword>
<evidence type="ECO:0000256" key="1">
    <source>
        <dbReference type="ARBA" id="ARBA00004173"/>
    </source>
</evidence>
<keyword evidence="12" id="KW-1185">Reference proteome</keyword>
<evidence type="ECO:0000256" key="2">
    <source>
        <dbReference type="ARBA" id="ARBA00004749"/>
    </source>
</evidence>
<evidence type="ECO:0000259" key="10">
    <source>
        <dbReference type="Pfam" id="PF08511"/>
    </source>
</evidence>
<evidence type="ECO:0000256" key="6">
    <source>
        <dbReference type="ARBA" id="ARBA00023121"/>
    </source>
</evidence>
<feature type="compositionally biased region" description="Low complexity" evidence="9">
    <location>
        <begin position="281"/>
        <end position="290"/>
    </location>
</feature>
<dbReference type="PANTHER" id="PTHR21427">
    <property type="entry name" value="UBIQUINONE BIOSYNTHESIS PROTEIN COQ9, MITOCHONDRIAL"/>
    <property type="match status" value="1"/>
</dbReference>
<evidence type="ECO:0000256" key="9">
    <source>
        <dbReference type="SAM" id="MobiDB-lite"/>
    </source>
</evidence>
<organism evidence="11 12">
    <name type="scientific">Aphanomyces invadans</name>
    <dbReference type="NCBI Taxonomy" id="157072"/>
    <lineage>
        <taxon>Eukaryota</taxon>
        <taxon>Sar</taxon>
        <taxon>Stramenopiles</taxon>
        <taxon>Oomycota</taxon>
        <taxon>Saprolegniomycetes</taxon>
        <taxon>Saprolegniales</taxon>
        <taxon>Verrucalvaceae</taxon>
        <taxon>Aphanomyces</taxon>
    </lineage>
</organism>
<keyword evidence="4 8" id="KW-0831">Ubiquinone biosynthesis</keyword>
<evidence type="ECO:0000256" key="7">
    <source>
        <dbReference type="ARBA" id="ARBA00023128"/>
    </source>
</evidence>
<reference evidence="11 12" key="1">
    <citation type="submission" date="2018-08" db="EMBL/GenBank/DDBJ databases">
        <title>Aphanomyces genome sequencing and annotation.</title>
        <authorList>
            <person name="Minardi D."/>
            <person name="Oidtmann B."/>
            <person name="Van Der Giezen M."/>
            <person name="Studholme D.J."/>
        </authorList>
    </citation>
    <scope>NUCLEOTIDE SEQUENCE [LARGE SCALE GENOMIC DNA]</scope>
    <source>
        <strain evidence="11 12">NJM0002</strain>
    </source>
</reference>
<dbReference type="GO" id="GO:0005743">
    <property type="term" value="C:mitochondrial inner membrane"/>
    <property type="evidence" value="ECO:0007669"/>
    <property type="project" value="TreeGrafter"/>
</dbReference>
<dbReference type="NCBIfam" id="TIGR02396">
    <property type="entry name" value="diverge_rpsU"/>
    <property type="match status" value="1"/>
</dbReference>
<protein>
    <recommendedName>
        <fullName evidence="8">Ubiquinone biosynthesis protein</fullName>
    </recommendedName>
</protein>
<evidence type="ECO:0000256" key="8">
    <source>
        <dbReference type="RuleBase" id="RU366063"/>
    </source>
</evidence>
<comment type="caution">
    <text evidence="11">The sequence shown here is derived from an EMBL/GenBank/DDBJ whole genome shotgun (WGS) entry which is preliminary data.</text>
</comment>
<dbReference type="AlphaFoldDB" id="A0A3R6Y2F1"/>
<dbReference type="EMBL" id="QUSY01001614">
    <property type="protein sequence ID" value="RHY24340.1"/>
    <property type="molecule type" value="Genomic_DNA"/>
</dbReference>
<dbReference type="InterPro" id="IPR013718">
    <property type="entry name" value="COQ9_C"/>
</dbReference>
<proteinExistence type="inferred from homology"/>
<dbReference type="Proteomes" id="UP000285060">
    <property type="component" value="Unassembled WGS sequence"/>
</dbReference>
<dbReference type="PANTHER" id="PTHR21427:SF19">
    <property type="entry name" value="UBIQUINONE BIOSYNTHESIS PROTEIN COQ9, MITOCHONDRIAL"/>
    <property type="match status" value="1"/>
</dbReference>
<sequence>MNMLRLASRRATLVTRCFSTAQPATAAASATQQQDPSQLILSCALNHVKTQGGARDAGYPSVAHGMFPRGPIELVEYFMDDLQHTVQDKLAAESTVVDIPVTDRLKRGIRVRLELLAPYISVWPQAMALGALPQNAPTTMKKLAEMIDDIWVFAGDRTTDMSCDSFDRVELFMLSDHSPNHEETWKFLDRRIEEAIALGDIPNNVAQDVAGMVSIGIQSLLSTAAALAGPVTQQVVQQVGQHVPNPISAFPSTTFPFKKSPFTYASSVPPPPTVPTPAPATAPLDPVLAATPPPTVGPLDSAPPVAKSTSSP</sequence>
<accession>A0A3R6Y2F1</accession>
<name>A0A3R6Y2F1_9STRA</name>